<dbReference type="EMBL" id="ML769681">
    <property type="protein sequence ID" value="KAE9389833.1"/>
    <property type="molecule type" value="Genomic_DNA"/>
</dbReference>
<dbReference type="AlphaFoldDB" id="A0A6A4GWM3"/>
<evidence type="ECO:0000313" key="1">
    <source>
        <dbReference type="EMBL" id="KAE9389833.1"/>
    </source>
</evidence>
<sequence>MKGILNFLYSAGSSRLQNFNTQVIKVEQELVLFYQTVVALGLLANNANDNWTCAATSFLGLCLFLFWEVEAGVLACAKLTAIKGCLSLSWEVEAGALEVNVPHSTQMYMHILL</sequence>
<dbReference type="Proteomes" id="UP000799118">
    <property type="component" value="Unassembled WGS sequence"/>
</dbReference>
<keyword evidence="2" id="KW-1185">Reference proteome</keyword>
<gene>
    <name evidence="1" type="ORF">BT96DRAFT_946586</name>
</gene>
<protein>
    <submittedName>
        <fullName evidence="1">Uncharacterized protein</fullName>
    </submittedName>
</protein>
<evidence type="ECO:0000313" key="2">
    <source>
        <dbReference type="Proteomes" id="UP000799118"/>
    </source>
</evidence>
<organism evidence="1 2">
    <name type="scientific">Gymnopus androsaceus JB14</name>
    <dbReference type="NCBI Taxonomy" id="1447944"/>
    <lineage>
        <taxon>Eukaryota</taxon>
        <taxon>Fungi</taxon>
        <taxon>Dikarya</taxon>
        <taxon>Basidiomycota</taxon>
        <taxon>Agaricomycotina</taxon>
        <taxon>Agaricomycetes</taxon>
        <taxon>Agaricomycetidae</taxon>
        <taxon>Agaricales</taxon>
        <taxon>Marasmiineae</taxon>
        <taxon>Omphalotaceae</taxon>
        <taxon>Gymnopus</taxon>
    </lineage>
</organism>
<name>A0A6A4GWM3_9AGAR</name>
<accession>A0A6A4GWM3</accession>
<reference evidence="1" key="1">
    <citation type="journal article" date="2019" name="Environ. Microbiol.">
        <title>Fungal ecological strategies reflected in gene transcription - a case study of two litter decomposers.</title>
        <authorList>
            <person name="Barbi F."/>
            <person name="Kohler A."/>
            <person name="Barry K."/>
            <person name="Baskaran P."/>
            <person name="Daum C."/>
            <person name="Fauchery L."/>
            <person name="Ihrmark K."/>
            <person name="Kuo A."/>
            <person name="LaButti K."/>
            <person name="Lipzen A."/>
            <person name="Morin E."/>
            <person name="Grigoriev I.V."/>
            <person name="Henrissat B."/>
            <person name="Lindahl B."/>
            <person name="Martin F."/>
        </authorList>
    </citation>
    <scope>NUCLEOTIDE SEQUENCE</scope>
    <source>
        <strain evidence="1">JB14</strain>
    </source>
</reference>
<proteinExistence type="predicted"/>